<dbReference type="GO" id="GO:0140096">
    <property type="term" value="F:catalytic activity, acting on a protein"/>
    <property type="evidence" value="ECO:0007669"/>
    <property type="project" value="UniProtKB-ARBA"/>
</dbReference>
<dbReference type="PROSITE" id="PS50862">
    <property type="entry name" value="AA_TRNA_LIGASE_II"/>
    <property type="match status" value="1"/>
</dbReference>
<evidence type="ECO:0000259" key="11">
    <source>
        <dbReference type="PROSITE" id="PS50862"/>
    </source>
</evidence>
<feature type="binding site" evidence="10">
    <location>
        <begin position="81"/>
        <end position="83"/>
    </location>
    <ligand>
        <name>L-histidine</name>
        <dbReference type="ChEBI" id="CHEBI:57595"/>
    </ligand>
</feature>
<dbReference type="PANTHER" id="PTHR43707:SF6">
    <property type="entry name" value="ATP PHOSPHORIBOSYLTRANSFERASE REGULATORY SUBUNIT"/>
    <property type="match status" value="1"/>
</dbReference>
<evidence type="ECO:0000313" key="13">
    <source>
        <dbReference type="Proteomes" id="UP000016662"/>
    </source>
</evidence>
<organism evidence="12 13">
    <name type="scientific">Ruminococcus callidus ATCC 27760</name>
    <dbReference type="NCBI Taxonomy" id="411473"/>
    <lineage>
        <taxon>Bacteria</taxon>
        <taxon>Bacillati</taxon>
        <taxon>Bacillota</taxon>
        <taxon>Clostridia</taxon>
        <taxon>Eubacteriales</taxon>
        <taxon>Oscillospiraceae</taxon>
        <taxon>Ruminococcus</taxon>
    </lineage>
</organism>
<dbReference type="HAMAP" id="MF_00125">
    <property type="entry name" value="HisZ"/>
    <property type="match status" value="1"/>
</dbReference>
<keyword evidence="12" id="KW-0328">Glycosyltransferase</keyword>
<evidence type="ECO:0000256" key="5">
    <source>
        <dbReference type="ARBA" id="ARBA00022490"/>
    </source>
</evidence>
<dbReference type="PANTHER" id="PTHR43707">
    <property type="entry name" value="HISTIDYL-TRNA SYNTHETASE"/>
    <property type="match status" value="1"/>
</dbReference>
<evidence type="ECO:0000256" key="2">
    <source>
        <dbReference type="ARBA" id="ARBA00004667"/>
    </source>
</evidence>
<dbReference type="OrthoDB" id="9800814at2"/>
<evidence type="ECO:0000256" key="10">
    <source>
        <dbReference type="PIRSR" id="PIRSR001549-1"/>
    </source>
</evidence>
<dbReference type="GO" id="GO:0016757">
    <property type="term" value="F:glycosyltransferase activity"/>
    <property type="evidence" value="ECO:0007669"/>
    <property type="project" value="UniProtKB-KW"/>
</dbReference>
<dbReference type="PATRIC" id="fig|411473.3.peg.617"/>
<dbReference type="GO" id="GO:0006427">
    <property type="term" value="P:histidyl-tRNA aminoacylation"/>
    <property type="evidence" value="ECO:0007669"/>
    <property type="project" value="TreeGrafter"/>
</dbReference>
<proteinExistence type="inferred from homology"/>
<dbReference type="NCBIfam" id="TIGR00443">
    <property type="entry name" value="hisZ_biosyn_reg"/>
    <property type="match status" value="1"/>
</dbReference>
<sequence length="398" mass="44843">MRKYDLITPEGTKDFLFEECYVRREIEQNLHDLFHSKGYSELTTPGLEFFDVFQSESGHYPQERLYKLTDSKGRLLVLRPESTMPIARVTATRLRDASLPLRLCYTQSVYRFEPALKGRSDEITQAGIELLGSSSYLADVEMITTAIEALDSFGSDHVSFSLELGDAGVFKELMRELHATPEERENIRYLIETKNYPALNDVLDTMDDVKVAAALKKLPALFGGEEVFEKASQLYSNQRIDEILMDLKKLYNDISTVIGKGRLTVDLGMVNNADYYTGVIIKGYLEGYGEEVLSGGRYNKLLSDFGYDIPATGFAVNVDAVANVRMKDRPVVLKPADAVIFAATGYEMKAAKVSQELRSRGQVVEFAFFDSLELVREYARENKIGKVVVVDEEITEVE</sequence>
<dbReference type="PIRSF" id="PIRSF001549">
    <property type="entry name" value="His-tRNA_synth"/>
    <property type="match status" value="1"/>
</dbReference>
<dbReference type="GO" id="GO:0005737">
    <property type="term" value="C:cytoplasm"/>
    <property type="evidence" value="ECO:0007669"/>
    <property type="project" value="UniProtKB-SubCell"/>
</dbReference>
<dbReference type="AlphaFoldDB" id="U2M518"/>
<dbReference type="eggNOG" id="COG3705">
    <property type="taxonomic scope" value="Bacteria"/>
</dbReference>
<keyword evidence="7 9" id="KW-0368">Histidine biosynthesis</keyword>
<evidence type="ECO:0000256" key="8">
    <source>
        <dbReference type="ARBA" id="ARBA00025246"/>
    </source>
</evidence>
<dbReference type="RefSeq" id="WP_021682228.1">
    <property type="nucleotide sequence ID" value="NZ_KI260408.1"/>
</dbReference>
<comment type="similarity">
    <text evidence="3 9">Belongs to the class-II aminoacyl-tRNA synthetase family. HisZ subfamily.</text>
</comment>
<evidence type="ECO:0000256" key="7">
    <source>
        <dbReference type="ARBA" id="ARBA00023102"/>
    </source>
</evidence>
<evidence type="ECO:0000313" key="12">
    <source>
        <dbReference type="EMBL" id="ERJ96839.1"/>
    </source>
</evidence>
<dbReference type="InterPro" id="IPR045864">
    <property type="entry name" value="aa-tRNA-synth_II/BPL/LPL"/>
</dbReference>
<comment type="caution">
    <text evidence="12">The sequence shown here is derived from an EMBL/GenBank/DDBJ whole genome shotgun (WGS) entry which is preliminary data.</text>
</comment>
<comment type="subcellular location">
    <subcellularLocation>
        <location evidence="1 9">Cytoplasm</location>
    </subcellularLocation>
</comment>
<feature type="binding site" evidence="10">
    <location>
        <position position="125"/>
    </location>
    <ligand>
        <name>L-histidine</name>
        <dbReference type="ChEBI" id="CHEBI:57595"/>
    </ligand>
</feature>
<dbReference type="Proteomes" id="UP000016662">
    <property type="component" value="Unassembled WGS sequence"/>
</dbReference>
<dbReference type="Gene3D" id="3.30.930.10">
    <property type="entry name" value="Bira Bifunctional Protein, Domain 2"/>
    <property type="match status" value="1"/>
</dbReference>
<comment type="function">
    <text evidence="8 9">Required for the first step of histidine biosynthesis. May allow the feedback regulation of ATP phosphoribosyltransferase activity by histidine.</text>
</comment>
<dbReference type="InterPro" id="IPR006195">
    <property type="entry name" value="aa-tRNA-synth_II"/>
</dbReference>
<dbReference type="UniPathway" id="UPA00031">
    <property type="reaction ID" value="UER00006"/>
</dbReference>
<name>U2M518_9FIRM</name>
<evidence type="ECO:0000256" key="4">
    <source>
        <dbReference type="ARBA" id="ARBA00020397"/>
    </source>
</evidence>
<dbReference type="SUPFAM" id="SSF55681">
    <property type="entry name" value="Class II aaRS and biotin synthetases"/>
    <property type="match status" value="1"/>
</dbReference>
<dbReference type="InterPro" id="IPR004517">
    <property type="entry name" value="HisZ"/>
</dbReference>
<protein>
    <recommendedName>
        <fullName evidence="4 9">ATP phosphoribosyltransferase regulatory subunit</fullName>
    </recommendedName>
</protein>
<comment type="pathway">
    <text evidence="2 9">Amino-acid biosynthesis; L-histidine biosynthesis; L-histidine from 5-phospho-alpha-D-ribose 1-diphosphate: step 1/9.</text>
</comment>
<evidence type="ECO:0000256" key="9">
    <source>
        <dbReference type="HAMAP-Rule" id="MF_00125"/>
    </source>
</evidence>
<dbReference type="InterPro" id="IPR041715">
    <property type="entry name" value="HisRS-like_core"/>
</dbReference>
<dbReference type="CDD" id="cd00773">
    <property type="entry name" value="HisRS-like_core"/>
    <property type="match status" value="1"/>
</dbReference>
<keyword evidence="13" id="KW-1185">Reference proteome</keyword>
<feature type="binding site" evidence="10">
    <location>
        <position position="129"/>
    </location>
    <ligand>
        <name>L-histidine</name>
        <dbReference type="ChEBI" id="CHEBI:57595"/>
    </ligand>
</feature>
<dbReference type="GO" id="GO:0004821">
    <property type="term" value="F:histidine-tRNA ligase activity"/>
    <property type="evidence" value="ECO:0007669"/>
    <property type="project" value="TreeGrafter"/>
</dbReference>
<dbReference type="EMBL" id="AWVF01000093">
    <property type="protein sequence ID" value="ERJ96839.1"/>
    <property type="molecule type" value="Genomic_DNA"/>
</dbReference>
<dbReference type="HOGENOM" id="CLU_025113_0_2_9"/>
<keyword evidence="5 9" id="KW-0963">Cytoplasm</keyword>
<feature type="domain" description="Aminoacyl-transfer RNA synthetases class-II family profile" evidence="11">
    <location>
        <begin position="22"/>
        <end position="335"/>
    </location>
</feature>
<gene>
    <name evidence="9" type="primary">hisZ</name>
    <name evidence="12" type="ORF">RUMCAL_00766</name>
</gene>
<keyword evidence="12" id="KW-0808">Transferase</keyword>
<dbReference type="STRING" id="411473.RUMCAL_00766"/>
<evidence type="ECO:0000256" key="1">
    <source>
        <dbReference type="ARBA" id="ARBA00004496"/>
    </source>
</evidence>
<feature type="binding site" evidence="10">
    <location>
        <begin position="275"/>
        <end position="276"/>
    </location>
    <ligand>
        <name>L-histidine</name>
        <dbReference type="ChEBI" id="CHEBI:57595"/>
    </ligand>
</feature>
<comment type="subunit">
    <text evidence="9">Heteromultimer composed of HisG and HisZ subunits.</text>
</comment>
<accession>U2M518</accession>
<evidence type="ECO:0000256" key="6">
    <source>
        <dbReference type="ARBA" id="ARBA00022605"/>
    </source>
</evidence>
<evidence type="ECO:0000256" key="3">
    <source>
        <dbReference type="ARBA" id="ARBA00005539"/>
    </source>
</evidence>
<dbReference type="GO" id="GO:0000105">
    <property type="term" value="P:L-histidine biosynthetic process"/>
    <property type="evidence" value="ECO:0007669"/>
    <property type="project" value="UniProtKB-UniRule"/>
</dbReference>
<feature type="binding site" evidence="10">
    <location>
        <position position="111"/>
    </location>
    <ligand>
        <name>L-histidine</name>
        <dbReference type="ChEBI" id="CHEBI:57595"/>
    </ligand>
</feature>
<comment type="miscellaneous">
    <text evidence="9">This function is generally fulfilled by the C-terminal part of HisG, which is missing in some bacteria such as this one.</text>
</comment>
<dbReference type="Pfam" id="PF13393">
    <property type="entry name" value="tRNA-synt_His"/>
    <property type="match status" value="1"/>
</dbReference>
<dbReference type="InterPro" id="IPR004516">
    <property type="entry name" value="HisRS/HisZ"/>
</dbReference>
<keyword evidence="6 9" id="KW-0028">Amino-acid biosynthesis</keyword>
<reference evidence="12 13" key="1">
    <citation type="submission" date="2013-07" db="EMBL/GenBank/DDBJ databases">
        <authorList>
            <person name="Weinstock G."/>
            <person name="Sodergren E."/>
            <person name="Wylie T."/>
            <person name="Fulton L."/>
            <person name="Fulton R."/>
            <person name="Fronick C."/>
            <person name="O'Laughlin M."/>
            <person name="Godfrey J."/>
            <person name="Miner T."/>
            <person name="Herter B."/>
            <person name="Appelbaum E."/>
            <person name="Cordes M."/>
            <person name="Lek S."/>
            <person name="Wollam A."/>
            <person name="Pepin K.H."/>
            <person name="Palsikar V.B."/>
            <person name="Mitreva M."/>
            <person name="Wilson R.K."/>
        </authorList>
    </citation>
    <scope>NUCLEOTIDE SEQUENCE [LARGE SCALE GENOMIC DNA]</scope>
    <source>
        <strain evidence="12 13">ATCC 27760</strain>
    </source>
</reference>